<organism evidence="1 2">
    <name type="scientific">Paenibacillus montaniterrae</name>
    <dbReference type="NCBI Taxonomy" id="429341"/>
    <lineage>
        <taxon>Bacteria</taxon>
        <taxon>Bacillati</taxon>
        <taxon>Bacillota</taxon>
        <taxon>Bacilli</taxon>
        <taxon>Bacillales</taxon>
        <taxon>Paenibacillaceae</taxon>
        <taxon>Paenibacillus</taxon>
    </lineage>
</organism>
<dbReference type="Proteomes" id="UP000683139">
    <property type="component" value="Unassembled WGS sequence"/>
</dbReference>
<evidence type="ECO:0000313" key="2">
    <source>
        <dbReference type="Proteomes" id="UP000683139"/>
    </source>
</evidence>
<dbReference type="AlphaFoldDB" id="A0A919YJD2"/>
<dbReference type="EMBL" id="BOSE01000001">
    <property type="protein sequence ID" value="GIP14397.1"/>
    <property type="molecule type" value="Genomic_DNA"/>
</dbReference>
<sequence>MAKNINITELFSDDQPTIQIGDTQYAVDNSIEAAMRFEELANGGGTKELLAAIEGALGKEAYKEIGVTKFQLQNLKVLTIAILAATQNLTYEEAAARFQQSS</sequence>
<protein>
    <submittedName>
        <fullName evidence="1">Uncharacterized protein</fullName>
    </submittedName>
</protein>
<accession>A0A919YJD2</accession>
<dbReference type="RefSeq" id="WP_213512553.1">
    <property type="nucleotide sequence ID" value="NZ_BOSE01000001.1"/>
</dbReference>
<proteinExistence type="predicted"/>
<comment type="caution">
    <text evidence="1">The sequence shown here is derived from an EMBL/GenBank/DDBJ whole genome shotgun (WGS) entry which is preliminary data.</text>
</comment>
<evidence type="ECO:0000313" key="1">
    <source>
        <dbReference type="EMBL" id="GIP14397.1"/>
    </source>
</evidence>
<name>A0A919YJD2_9BACL</name>
<gene>
    <name evidence="1" type="ORF">J40TS1_00390</name>
</gene>
<reference evidence="1" key="1">
    <citation type="submission" date="2021-03" db="EMBL/GenBank/DDBJ databases">
        <title>Antimicrobial resistance genes in bacteria isolated from Japanese honey, and their potential for conferring macrolide and lincosamide resistance in the American foulbrood pathogen Paenibacillus larvae.</title>
        <authorList>
            <person name="Okamoto M."/>
            <person name="Kumagai M."/>
            <person name="Kanamori H."/>
            <person name="Takamatsu D."/>
        </authorList>
    </citation>
    <scope>NUCLEOTIDE SEQUENCE</scope>
    <source>
        <strain evidence="1">J40TS1</strain>
    </source>
</reference>
<keyword evidence="2" id="KW-1185">Reference proteome</keyword>